<dbReference type="SFLD" id="SFLDS00019">
    <property type="entry name" value="Glutathione_Transferase_(cytos"/>
    <property type="match status" value="1"/>
</dbReference>
<dbReference type="InterPro" id="IPR004045">
    <property type="entry name" value="Glutathione_S-Trfase_N"/>
</dbReference>
<evidence type="ECO:0000259" key="1">
    <source>
        <dbReference type="PROSITE" id="PS50404"/>
    </source>
</evidence>
<dbReference type="CDD" id="cd00570">
    <property type="entry name" value="GST_N_family"/>
    <property type="match status" value="1"/>
</dbReference>
<feature type="non-terminal residue" evidence="2">
    <location>
        <position position="243"/>
    </location>
</feature>
<accession>C1MK80</accession>
<dbReference type="Gene3D" id="3.40.30.10">
    <property type="entry name" value="Glutaredoxin"/>
    <property type="match status" value="1"/>
</dbReference>
<feature type="non-terminal residue" evidence="2">
    <location>
        <position position="1"/>
    </location>
</feature>
<protein>
    <submittedName>
        <fullName evidence="2">Intracellular chloride channel family</fullName>
    </submittedName>
</protein>
<dbReference type="RefSeq" id="XP_003056337.1">
    <property type="nucleotide sequence ID" value="XM_003056291.1"/>
</dbReference>
<dbReference type="InterPro" id="IPR036282">
    <property type="entry name" value="Glutathione-S-Trfase_C_sf"/>
</dbReference>
<dbReference type="GeneID" id="9681475"/>
<dbReference type="KEGG" id="mpp:MICPUCDRAFT_4004"/>
<proteinExistence type="predicted"/>
<dbReference type="PROSITE" id="PS51354">
    <property type="entry name" value="GLUTAREDOXIN_2"/>
    <property type="match status" value="1"/>
</dbReference>
<name>C1MK80_MICPC</name>
<dbReference type="AlphaFoldDB" id="C1MK80"/>
<dbReference type="Pfam" id="PF13409">
    <property type="entry name" value="GST_N_2"/>
    <property type="match status" value="1"/>
</dbReference>
<dbReference type="EMBL" id="GG663736">
    <property type="protein sequence ID" value="EEH59713.1"/>
    <property type="molecule type" value="Genomic_DNA"/>
</dbReference>
<dbReference type="PROSITE" id="PS50404">
    <property type="entry name" value="GST_NTER"/>
    <property type="match status" value="1"/>
</dbReference>
<dbReference type="Gene3D" id="1.20.1050.10">
    <property type="match status" value="1"/>
</dbReference>
<feature type="domain" description="GST N-terminal" evidence="1">
    <location>
        <begin position="13"/>
        <end position="94"/>
    </location>
</feature>
<dbReference type="GO" id="GO:0005737">
    <property type="term" value="C:cytoplasm"/>
    <property type="evidence" value="ECO:0007669"/>
    <property type="project" value="TreeGrafter"/>
</dbReference>
<gene>
    <name evidence="2" type="ORF">MICPUCDRAFT_4004</name>
</gene>
<evidence type="ECO:0000313" key="2">
    <source>
        <dbReference type="EMBL" id="EEH59713.1"/>
    </source>
</evidence>
<evidence type="ECO:0000313" key="3">
    <source>
        <dbReference type="Proteomes" id="UP000001876"/>
    </source>
</evidence>
<dbReference type="SUPFAM" id="SSF47616">
    <property type="entry name" value="GST C-terminal domain-like"/>
    <property type="match status" value="1"/>
</dbReference>
<sequence>RRFGSDDDAPVRVMFYRDHAGWCPYCEKIWLQLEEKKIPYRVEKINMRCYGDKPASFTSKVPSGMLPVVEIDGELMTESAAIAAALEERFPERTPLLPARGTAAFARIEELNRLERALFSRWMRWLTSSWADGGNRSQFEEAMDVVDAELRKTPGAYFLGEELSLVDITFTPFLERMAASLAYYKGFKIEQSGGRWPGLDAWYRAMALRSDTYAWIKSDYYTHAHDLPPQLGGCEFNGDDEQA</sequence>
<dbReference type="InterPro" id="IPR036249">
    <property type="entry name" value="Thioredoxin-like_sf"/>
</dbReference>
<dbReference type="InterPro" id="IPR050983">
    <property type="entry name" value="GST_Omega/HSP26"/>
</dbReference>
<dbReference type="PANTHER" id="PTHR43968:SF14">
    <property type="entry name" value="GLUTATHIONE S-TRANSFERASE"/>
    <property type="match status" value="1"/>
</dbReference>
<dbReference type="SUPFAM" id="SSF52833">
    <property type="entry name" value="Thioredoxin-like"/>
    <property type="match status" value="1"/>
</dbReference>
<dbReference type="OMA" id="AWYRAMA"/>
<dbReference type="CDD" id="cd00299">
    <property type="entry name" value="GST_C_family"/>
    <property type="match status" value="1"/>
</dbReference>
<dbReference type="SFLD" id="SFLDG00358">
    <property type="entry name" value="Main_(cytGST)"/>
    <property type="match status" value="1"/>
</dbReference>
<reference evidence="2 3" key="1">
    <citation type="journal article" date="2009" name="Science">
        <title>Green evolution and dynamic adaptations revealed by genomes of the marine picoeukaryotes Micromonas.</title>
        <authorList>
            <person name="Worden A.Z."/>
            <person name="Lee J.H."/>
            <person name="Mock T."/>
            <person name="Rouze P."/>
            <person name="Simmons M.P."/>
            <person name="Aerts A.L."/>
            <person name="Allen A.E."/>
            <person name="Cuvelier M.L."/>
            <person name="Derelle E."/>
            <person name="Everett M.V."/>
            <person name="Foulon E."/>
            <person name="Grimwood J."/>
            <person name="Gundlach H."/>
            <person name="Henrissat B."/>
            <person name="Napoli C."/>
            <person name="McDonald S.M."/>
            <person name="Parker M.S."/>
            <person name="Rombauts S."/>
            <person name="Salamov A."/>
            <person name="Von Dassow P."/>
            <person name="Badger J.H."/>
            <person name="Coutinho P.M."/>
            <person name="Demir E."/>
            <person name="Dubchak I."/>
            <person name="Gentemann C."/>
            <person name="Eikrem W."/>
            <person name="Gready J.E."/>
            <person name="John U."/>
            <person name="Lanier W."/>
            <person name="Lindquist E.A."/>
            <person name="Lucas S."/>
            <person name="Mayer K.F."/>
            <person name="Moreau H."/>
            <person name="Not F."/>
            <person name="Otillar R."/>
            <person name="Panaud O."/>
            <person name="Pangilinan J."/>
            <person name="Paulsen I."/>
            <person name="Piegu B."/>
            <person name="Poliakov A."/>
            <person name="Robbens S."/>
            <person name="Schmutz J."/>
            <person name="Toulza E."/>
            <person name="Wyss T."/>
            <person name="Zelensky A."/>
            <person name="Zhou K."/>
            <person name="Armbrust E.V."/>
            <person name="Bhattacharya D."/>
            <person name="Goodenough U.W."/>
            <person name="Van de Peer Y."/>
            <person name="Grigoriev I.V."/>
        </authorList>
    </citation>
    <scope>NUCLEOTIDE SEQUENCE [LARGE SCALE GENOMIC DNA]</scope>
    <source>
        <strain evidence="2 3">CCMP1545</strain>
    </source>
</reference>
<dbReference type="Pfam" id="PF13410">
    <property type="entry name" value="GST_C_2"/>
    <property type="match status" value="1"/>
</dbReference>
<dbReference type="eggNOG" id="KOG1422">
    <property type="taxonomic scope" value="Eukaryota"/>
</dbReference>
<dbReference type="InterPro" id="IPR040079">
    <property type="entry name" value="Glutathione_S-Trfase"/>
</dbReference>
<keyword evidence="3" id="KW-1185">Reference proteome</keyword>
<dbReference type="OrthoDB" id="4951845at2759"/>
<dbReference type="PANTHER" id="PTHR43968">
    <property type="match status" value="1"/>
</dbReference>
<organism evidence="3">
    <name type="scientific">Micromonas pusilla (strain CCMP1545)</name>
    <name type="common">Picoplanktonic green alga</name>
    <dbReference type="NCBI Taxonomy" id="564608"/>
    <lineage>
        <taxon>Eukaryota</taxon>
        <taxon>Viridiplantae</taxon>
        <taxon>Chlorophyta</taxon>
        <taxon>Mamiellophyceae</taxon>
        <taxon>Mamiellales</taxon>
        <taxon>Mamiellaceae</taxon>
        <taxon>Micromonas</taxon>
    </lineage>
</organism>
<dbReference type="Proteomes" id="UP000001876">
    <property type="component" value="Unassembled WGS sequence"/>
</dbReference>